<accession>W2TYP6</accession>
<organism evidence="1 2">
    <name type="scientific">Necator americanus</name>
    <name type="common">Human hookworm</name>
    <dbReference type="NCBI Taxonomy" id="51031"/>
    <lineage>
        <taxon>Eukaryota</taxon>
        <taxon>Metazoa</taxon>
        <taxon>Ecdysozoa</taxon>
        <taxon>Nematoda</taxon>
        <taxon>Chromadorea</taxon>
        <taxon>Rhabditida</taxon>
        <taxon>Rhabditina</taxon>
        <taxon>Rhabditomorpha</taxon>
        <taxon>Strongyloidea</taxon>
        <taxon>Ancylostomatidae</taxon>
        <taxon>Bunostominae</taxon>
        <taxon>Necator</taxon>
    </lineage>
</organism>
<name>W2TYP6_NECAM</name>
<gene>
    <name evidence="1" type="ORF">NECAME_16015</name>
</gene>
<reference evidence="2" key="1">
    <citation type="journal article" date="2014" name="Nat. Genet.">
        <title>Genome of the human hookworm Necator americanus.</title>
        <authorList>
            <person name="Tang Y.T."/>
            <person name="Gao X."/>
            <person name="Rosa B.A."/>
            <person name="Abubucker S."/>
            <person name="Hallsworth-Pepin K."/>
            <person name="Martin J."/>
            <person name="Tyagi R."/>
            <person name="Heizer E."/>
            <person name="Zhang X."/>
            <person name="Bhonagiri-Palsikar V."/>
            <person name="Minx P."/>
            <person name="Warren W.C."/>
            <person name="Wang Q."/>
            <person name="Zhan B."/>
            <person name="Hotez P.J."/>
            <person name="Sternberg P.W."/>
            <person name="Dougall A."/>
            <person name="Gaze S.T."/>
            <person name="Mulvenna J."/>
            <person name="Sotillo J."/>
            <person name="Ranganathan S."/>
            <person name="Rabelo E.M."/>
            <person name="Wilson R.K."/>
            <person name="Felgner P.L."/>
            <person name="Bethony J."/>
            <person name="Hawdon J.M."/>
            <person name="Gasser R.B."/>
            <person name="Loukas A."/>
            <person name="Mitreva M."/>
        </authorList>
    </citation>
    <scope>NUCLEOTIDE SEQUENCE [LARGE SCALE GENOMIC DNA]</scope>
</reference>
<dbReference type="EMBL" id="KI657465">
    <property type="protein sequence ID" value="ETN86978.1"/>
    <property type="molecule type" value="Genomic_DNA"/>
</dbReference>
<keyword evidence="2" id="KW-1185">Reference proteome</keyword>
<dbReference type="Proteomes" id="UP000053676">
    <property type="component" value="Unassembled WGS sequence"/>
</dbReference>
<protein>
    <submittedName>
        <fullName evidence="1">Uncharacterized protein</fullName>
    </submittedName>
</protein>
<sequence>MANGFAATILFLIFLFLLARIRFRKMGTLDVTHGKREESDREREINRNNTFVFEWKPSEQFEALRVKEGHKTSFEPIRTIKFDQN</sequence>
<proteinExistence type="predicted"/>
<evidence type="ECO:0000313" key="1">
    <source>
        <dbReference type="EMBL" id="ETN86978.1"/>
    </source>
</evidence>
<dbReference type="KEGG" id="nai:NECAME_16015"/>
<evidence type="ECO:0000313" key="2">
    <source>
        <dbReference type="Proteomes" id="UP000053676"/>
    </source>
</evidence>
<dbReference type="AlphaFoldDB" id="W2TYP6"/>